<keyword evidence="3" id="KW-1185">Reference proteome</keyword>
<dbReference type="EMBL" id="FQUM01000025">
    <property type="protein sequence ID" value="SHG04134.1"/>
    <property type="molecule type" value="Genomic_DNA"/>
</dbReference>
<feature type="transmembrane region" description="Helical" evidence="1">
    <location>
        <begin position="49"/>
        <end position="73"/>
    </location>
</feature>
<reference evidence="2 3" key="1">
    <citation type="submission" date="2016-11" db="EMBL/GenBank/DDBJ databases">
        <authorList>
            <person name="Jaros S."/>
            <person name="Januszkiewicz K."/>
            <person name="Wedrychowicz H."/>
        </authorList>
    </citation>
    <scope>NUCLEOTIDE SEQUENCE [LARGE SCALE GENOMIC DNA]</scope>
    <source>
        <strain evidence="2 3">DSM 26910</strain>
    </source>
</reference>
<dbReference type="STRING" id="1484053.SAMN05444274_1255"/>
<organism evidence="2 3">
    <name type="scientific">Mariniphaga anaerophila</name>
    <dbReference type="NCBI Taxonomy" id="1484053"/>
    <lineage>
        <taxon>Bacteria</taxon>
        <taxon>Pseudomonadati</taxon>
        <taxon>Bacteroidota</taxon>
        <taxon>Bacteroidia</taxon>
        <taxon>Marinilabiliales</taxon>
        <taxon>Prolixibacteraceae</taxon>
        <taxon>Mariniphaga</taxon>
    </lineage>
</organism>
<evidence type="ECO:0000313" key="3">
    <source>
        <dbReference type="Proteomes" id="UP000184164"/>
    </source>
</evidence>
<sequence>MDKIEHNDSKENLRLIKDYLLFPLIIGFILFSLFHYFDNTPKDIENSLTFGLKFAVGFALISGLFMIGGIKFLRPLLTTKYSRHRNLESFIIKGFKWNKEEEIYEGKYDNFDIQLFYSFNESKILKSEFHILVKFKQISREKHKRMKPGKRFANTVLFADFIQGNHEFILRPTSSQDLMDDIKNYCAYLRENNIKPLQSD</sequence>
<evidence type="ECO:0000313" key="2">
    <source>
        <dbReference type="EMBL" id="SHG04134.1"/>
    </source>
</evidence>
<dbReference type="Proteomes" id="UP000184164">
    <property type="component" value="Unassembled WGS sequence"/>
</dbReference>
<dbReference type="RefSeq" id="WP_073003630.1">
    <property type="nucleotide sequence ID" value="NZ_FQUM01000025.1"/>
</dbReference>
<evidence type="ECO:0000256" key="1">
    <source>
        <dbReference type="SAM" id="Phobius"/>
    </source>
</evidence>
<name>A0A1M5GK69_9BACT</name>
<gene>
    <name evidence="2" type="ORF">SAMN05444274_1255</name>
</gene>
<dbReference type="AlphaFoldDB" id="A0A1M5GK69"/>
<protein>
    <submittedName>
        <fullName evidence="2">Uncharacterized protein</fullName>
    </submittedName>
</protein>
<keyword evidence="1" id="KW-0472">Membrane</keyword>
<accession>A0A1M5GK69</accession>
<keyword evidence="1" id="KW-1133">Transmembrane helix</keyword>
<feature type="transmembrane region" description="Helical" evidence="1">
    <location>
        <begin position="20"/>
        <end position="37"/>
    </location>
</feature>
<keyword evidence="1" id="KW-0812">Transmembrane</keyword>
<proteinExistence type="predicted"/>